<sequence length="236" mass="26530">MTTTSHPTGQFERSERTKLRRFPDRANYDRDEVYAVLDEALVCHMGYQVEDQPYVIPTLCVRVGDALYLHGSAASRSLRNMNAAPRVCVTATIIDGLVLARTAFNHSINYRSVVVFGEAESVTDPDEKLLALKQFTDAVVDERWSEVRAPTTQELKATEILKVELLEAVMKVRNAPPADEPEHFEDDTWAGVVPVGLTFYPPVPDPALPDHIQPSATLTEFIERERPHPFAGMRKR</sequence>
<keyword evidence="2" id="KW-1185">Reference proteome</keyword>
<dbReference type="Proteomes" id="UP001499882">
    <property type="component" value="Unassembled WGS sequence"/>
</dbReference>
<dbReference type="InterPro" id="IPR012349">
    <property type="entry name" value="Split_barrel_FMN-bd"/>
</dbReference>
<dbReference type="Gene3D" id="2.30.110.10">
    <property type="entry name" value="Electron Transport, Fmn-binding Protein, Chain A"/>
    <property type="match status" value="1"/>
</dbReference>
<protein>
    <submittedName>
        <fullName evidence="1">Pyridoxamine 5'-phosphate oxidase family protein</fullName>
    </submittedName>
</protein>
<accession>A0ABP8YYK5</accession>
<dbReference type="Pfam" id="PF12900">
    <property type="entry name" value="Pyridox_ox_2"/>
    <property type="match status" value="1"/>
</dbReference>
<organism evidence="1 2">
    <name type="scientific">Nocardioides endophyticus</name>
    <dbReference type="NCBI Taxonomy" id="1353775"/>
    <lineage>
        <taxon>Bacteria</taxon>
        <taxon>Bacillati</taxon>
        <taxon>Actinomycetota</taxon>
        <taxon>Actinomycetes</taxon>
        <taxon>Propionibacteriales</taxon>
        <taxon>Nocardioidaceae</taxon>
        <taxon>Nocardioides</taxon>
    </lineage>
</organism>
<reference evidence="2" key="1">
    <citation type="journal article" date="2019" name="Int. J. Syst. Evol. Microbiol.">
        <title>The Global Catalogue of Microorganisms (GCM) 10K type strain sequencing project: providing services to taxonomists for standard genome sequencing and annotation.</title>
        <authorList>
            <consortium name="The Broad Institute Genomics Platform"/>
            <consortium name="The Broad Institute Genome Sequencing Center for Infectious Disease"/>
            <person name="Wu L."/>
            <person name="Ma J."/>
        </authorList>
    </citation>
    <scope>NUCLEOTIDE SEQUENCE [LARGE SCALE GENOMIC DNA]</scope>
    <source>
        <strain evidence="2">JCM 18532</strain>
    </source>
</reference>
<evidence type="ECO:0000313" key="2">
    <source>
        <dbReference type="Proteomes" id="UP001499882"/>
    </source>
</evidence>
<dbReference type="PANTHER" id="PTHR34071">
    <property type="entry name" value="5-NITROIMIDAZOLE ANTIBIOTICS RESISTANCE PROTEIN, NIMA-FAMILY-RELATED PROTEIN-RELATED"/>
    <property type="match status" value="1"/>
</dbReference>
<name>A0ABP8YYK5_9ACTN</name>
<comment type="caution">
    <text evidence="1">The sequence shown here is derived from an EMBL/GenBank/DDBJ whole genome shotgun (WGS) entry which is preliminary data.</text>
</comment>
<dbReference type="InterPro" id="IPR024747">
    <property type="entry name" value="Pyridox_Oxase-rel"/>
</dbReference>
<proteinExistence type="predicted"/>
<dbReference type="SUPFAM" id="SSF50475">
    <property type="entry name" value="FMN-binding split barrel"/>
    <property type="match status" value="1"/>
</dbReference>
<evidence type="ECO:0000313" key="1">
    <source>
        <dbReference type="EMBL" id="GAA4743196.1"/>
    </source>
</evidence>
<dbReference type="EMBL" id="BAABKN010000019">
    <property type="protein sequence ID" value="GAA4743196.1"/>
    <property type="molecule type" value="Genomic_DNA"/>
</dbReference>
<dbReference type="PANTHER" id="PTHR34071:SF2">
    <property type="entry name" value="FLAVIN-NUCLEOTIDE-BINDING PROTEIN"/>
    <property type="match status" value="1"/>
</dbReference>
<gene>
    <name evidence="1" type="ORF">GCM10023350_29870</name>
</gene>